<dbReference type="AlphaFoldDB" id="A0AAC9J4V1"/>
<dbReference type="RefSeq" id="WP_066046502.1">
    <property type="nucleotide sequence ID" value="NZ_CP018093.1"/>
</dbReference>
<evidence type="ECO:0000313" key="2">
    <source>
        <dbReference type="Proteomes" id="UP000182459"/>
    </source>
</evidence>
<reference evidence="1 2" key="1">
    <citation type="submission" date="2016-11" db="EMBL/GenBank/DDBJ databases">
        <authorList>
            <person name="Hagglund E."/>
            <person name="Bystrom M."/>
            <person name="Naslund J."/>
            <person name="Stenberg P."/>
            <person name="Sjodin A."/>
        </authorList>
    </citation>
    <scope>NUCLEOTIDE SEQUENCE [LARGE SCALE GENOMIC DNA]</scope>
    <source>
        <strain evidence="1 2">CCUG 58020</strain>
    </source>
</reference>
<organism evidence="1 2">
    <name type="scientific">Francisella hispaniensis FSC454</name>
    <dbReference type="NCBI Taxonomy" id="1088883"/>
    <lineage>
        <taxon>Bacteria</taxon>
        <taxon>Pseudomonadati</taxon>
        <taxon>Pseudomonadota</taxon>
        <taxon>Gammaproteobacteria</taxon>
        <taxon>Thiotrichales</taxon>
        <taxon>Francisellaceae</taxon>
        <taxon>Francisella</taxon>
    </lineage>
</organism>
<sequence length="143" mass="16868">MIKKSILVENQEIKDLLSVIKQHYVSDNRNTIQEVSLNHVVNKVYKEDIRKYIVEHWHSLETKVGHQVTLLENNYNKSIINKLYKKSRDLNFVIKTRPDDSSKELHNSIKKASNIDIVIREFSYKAEYIYAVPCCFLSTFLPK</sequence>
<dbReference type="KEGG" id="fhi:FSC454_03090"/>
<proteinExistence type="predicted"/>
<dbReference type="EMBL" id="CP018093">
    <property type="protein sequence ID" value="APD50194.1"/>
    <property type="molecule type" value="Genomic_DNA"/>
</dbReference>
<gene>
    <name evidence="1" type="ORF">FSC454_03090</name>
</gene>
<name>A0AAC9J4V1_9GAMM</name>
<accession>A0AAC9J4V1</accession>
<dbReference type="Proteomes" id="UP000182459">
    <property type="component" value="Chromosome"/>
</dbReference>
<protein>
    <submittedName>
        <fullName evidence="1">Normocyte binding protein 2b</fullName>
    </submittedName>
</protein>
<keyword evidence="2" id="KW-1185">Reference proteome</keyword>
<evidence type="ECO:0000313" key="1">
    <source>
        <dbReference type="EMBL" id="APD50194.1"/>
    </source>
</evidence>